<dbReference type="SMART" id="SM00380">
    <property type="entry name" value="AP2"/>
    <property type="match status" value="1"/>
</dbReference>
<dbReference type="FunFam" id="3.30.730.10:FF:000001">
    <property type="entry name" value="Ethylene-responsive transcription factor 2"/>
    <property type="match status" value="1"/>
</dbReference>
<evidence type="ECO:0000313" key="12">
    <source>
        <dbReference type="RefSeq" id="XP_022742858.1"/>
    </source>
</evidence>
<keyword evidence="5" id="KW-0010">Activator</keyword>
<evidence type="ECO:0000256" key="6">
    <source>
        <dbReference type="ARBA" id="ARBA00023163"/>
    </source>
</evidence>
<gene>
    <name evidence="12" type="primary">LOC111294006</name>
</gene>
<sequence length="272" mass="29805">MTFAGDQNPKVDTPLSMDSSRKRKRRCGLSVADTLKLWSEKTEAKHARKAPAKGSKKGCMKGKGGPQNQNFVYRGVRQRTWGKWVAEIRTPNRGKRLWLGTFPTAFEAALAYDEAAKMMYGENAILNMPHISDSDSMATTSFSQAFSEATTTCAGSDSMTASSNSEICGKCVGGEDQTRMNTHFLPGDSEAPSTSGAMNWTADEIQGVSDFKAEANKKAKPEDESMKETDYSWLNGLEFIDGIPMDCGGNSVWDGVYFCTEDECFNIDELIG</sequence>
<dbReference type="Proteomes" id="UP000515121">
    <property type="component" value="Unplaced"/>
</dbReference>
<dbReference type="CDD" id="cd00018">
    <property type="entry name" value="AP2"/>
    <property type="match status" value="1"/>
</dbReference>
<dbReference type="PROSITE" id="PS51032">
    <property type="entry name" value="AP2_ERF"/>
    <property type="match status" value="1"/>
</dbReference>
<protein>
    <submittedName>
        <fullName evidence="12">Dehydration-responsive element-binding protein 2A-like</fullName>
    </submittedName>
</protein>
<dbReference type="PRINTS" id="PR00367">
    <property type="entry name" value="ETHRSPELEMNT"/>
</dbReference>
<evidence type="ECO:0000256" key="9">
    <source>
        <dbReference type="SAM" id="MobiDB-lite"/>
    </source>
</evidence>
<name>A0A6P5YQR7_DURZI</name>
<dbReference type="InterPro" id="IPR001471">
    <property type="entry name" value="AP2/ERF_dom"/>
</dbReference>
<organism evidence="11 12">
    <name type="scientific">Durio zibethinus</name>
    <name type="common">Durian</name>
    <dbReference type="NCBI Taxonomy" id="66656"/>
    <lineage>
        <taxon>Eukaryota</taxon>
        <taxon>Viridiplantae</taxon>
        <taxon>Streptophyta</taxon>
        <taxon>Embryophyta</taxon>
        <taxon>Tracheophyta</taxon>
        <taxon>Spermatophyta</taxon>
        <taxon>Magnoliopsida</taxon>
        <taxon>eudicotyledons</taxon>
        <taxon>Gunneridae</taxon>
        <taxon>Pentapetalae</taxon>
        <taxon>rosids</taxon>
        <taxon>malvids</taxon>
        <taxon>Malvales</taxon>
        <taxon>Malvaceae</taxon>
        <taxon>Helicteroideae</taxon>
        <taxon>Durio</taxon>
    </lineage>
</organism>
<dbReference type="KEGG" id="dzi:111294006"/>
<evidence type="ECO:0000256" key="3">
    <source>
        <dbReference type="ARBA" id="ARBA00023016"/>
    </source>
</evidence>
<dbReference type="PANTHER" id="PTHR31241:SF62">
    <property type="entry name" value="DEHYDRATION-RESPONSIVE ELEMENT-BINDING PROTEIN 2D"/>
    <property type="match status" value="1"/>
</dbReference>
<evidence type="ECO:0000256" key="8">
    <source>
        <dbReference type="ARBA" id="ARBA00024343"/>
    </source>
</evidence>
<dbReference type="OrthoDB" id="550883at2759"/>
<dbReference type="GeneID" id="111294006"/>
<feature type="compositionally biased region" description="Basic residues" evidence="9">
    <location>
        <begin position="46"/>
        <end position="60"/>
    </location>
</feature>
<proteinExistence type="inferred from homology"/>
<evidence type="ECO:0000259" key="10">
    <source>
        <dbReference type="PROSITE" id="PS51032"/>
    </source>
</evidence>
<dbReference type="PANTHER" id="PTHR31241">
    <property type="entry name" value="DEHYDRATION-RESPONSIVE ELEMENT-BINDING PROTEIN 2C"/>
    <property type="match status" value="1"/>
</dbReference>
<evidence type="ECO:0000256" key="4">
    <source>
        <dbReference type="ARBA" id="ARBA00023125"/>
    </source>
</evidence>
<evidence type="ECO:0000256" key="2">
    <source>
        <dbReference type="ARBA" id="ARBA00023015"/>
    </source>
</evidence>
<dbReference type="RefSeq" id="XP_022742858.1">
    <property type="nucleotide sequence ID" value="XM_022887123.1"/>
</dbReference>
<evidence type="ECO:0000256" key="1">
    <source>
        <dbReference type="ARBA" id="ARBA00004123"/>
    </source>
</evidence>
<keyword evidence="11" id="KW-1185">Reference proteome</keyword>
<dbReference type="InterPro" id="IPR016177">
    <property type="entry name" value="DNA-bd_dom_sf"/>
</dbReference>
<dbReference type="GO" id="GO:0005634">
    <property type="term" value="C:nucleus"/>
    <property type="evidence" value="ECO:0007669"/>
    <property type="project" value="UniProtKB-SubCell"/>
</dbReference>
<comment type="subcellular location">
    <subcellularLocation>
        <location evidence="1">Nucleus</location>
    </subcellularLocation>
</comment>
<dbReference type="InterPro" id="IPR036955">
    <property type="entry name" value="AP2/ERF_dom_sf"/>
</dbReference>
<evidence type="ECO:0000256" key="5">
    <source>
        <dbReference type="ARBA" id="ARBA00023159"/>
    </source>
</evidence>
<keyword evidence="2" id="KW-0805">Transcription regulation</keyword>
<feature type="region of interest" description="Disordered" evidence="9">
    <location>
        <begin position="1"/>
        <end position="26"/>
    </location>
</feature>
<feature type="region of interest" description="Disordered" evidence="9">
    <location>
        <begin position="42"/>
        <end position="66"/>
    </location>
</feature>
<dbReference type="GO" id="GO:0003700">
    <property type="term" value="F:DNA-binding transcription factor activity"/>
    <property type="evidence" value="ECO:0007669"/>
    <property type="project" value="InterPro"/>
</dbReference>
<dbReference type="Pfam" id="PF00847">
    <property type="entry name" value="AP2"/>
    <property type="match status" value="1"/>
</dbReference>
<dbReference type="AlphaFoldDB" id="A0A6P5YQR7"/>
<evidence type="ECO:0000313" key="11">
    <source>
        <dbReference type="Proteomes" id="UP000515121"/>
    </source>
</evidence>
<keyword evidence="4" id="KW-0238">DNA-binding</keyword>
<dbReference type="Gene3D" id="3.30.730.10">
    <property type="entry name" value="AP2/ERF domain"/>
    <property type="match status" value="1"/>
</dbReference>
<dbReference type="SUPFAM" id="SSF54171">
    <property type="entry name" value="DNA-binding domain"/>
    <property type="match status" value="1"/>
</dbReference>
<reference evidence="12" key="1">
    <citation type="submission" date="2025-08" db="UniProtKB">
        <authorList>
            <consortium name="RefSeq"/>
        </authorList>
    </citation>
    <scope>IDENTIFICATION</scope>
    <source>
        <tissue evidence="12">Fruit stalk</tissue>
    </source>
</reference>
<keyword evidence="6" id="KW-0804">Transcription</keyword>
<accession>A0A6P5YQR7</accession>
<dbReference type="GO" id="GO:0006950">
    <property type="term" value="P:response to stress"/>
    <property type="evidence" value="ECO:0007669"/>
    <property type="project" value="TreeGrafter"/>
</dbReference>
<evidence type="ECO:0000256" key="7">
    <source>
        <dbReference type="ARBA" id="ARBA00023242"/>
    </source>
</evidence>
<dbReference type="GO" id="GO:0000976">
    <property type="term" value="F:transcription cis-regulatory region binding"/>
    <property type="evidence" value="ECO:0007669"/>
    <property type="project" value="TreeGrafter"/>
</dbReference>
<comment type="similarity">
    <text evidence="8">Belongs to the AP2/ERF transcription factor family. ERF subfamily.</text>
</comment>
<keyword evidence="7" id="KW-0539">Nucleus</keyword>
<feature type="domain" description="AP2/ERF" evidence="10">
    <location>
        <begin position="72"/>
        <end position="129"/>
    </location>
</feature>
<dbReference type="GO" id="GO:0045893">
    <property type="term" value="P:positive regulation of DNA-templated transcription"/>
    <property type="evidence" value="ECO:0007669"/>
    <property type="project" value="TreeGrafter"/>
</dbReference>
<keyword evidence="3" id="KW-0346">Stress response</keyword>